<evidence type="ECO:0000313" key="3">
    <source>
        <dbReference type="Proteomes" id="UP000305778"/>
    </source>
</evidence>
<evidence type="ECO:0000313" key="2">
    <source>
        <dbReference type="EMBL" id="TKA08393.1"/>
    </source>
</evidence>
<dbReference type="CDD" id="cd01427">
    <property type="entry name" value="HAD_like"/>
    <property type="match status" value="1"/>
</dbReference>
<accession>A0A4U0SH77</accession>
<name>A0A4U0SH77_9ACTN</name>
<reference evidence="2 3" key="1">
    <citation type="submission" date="2019-04" db="EMBL/GenBank/DDBJ databases">
        <title>Streptomyces oryziradicis sp. nov., a novel actinomycete isolated from rhizosphere soil of rice (Oryza sativa L.).</title>
        <authorList>
            <person name="Li C."/>
        </authorList>
    </citation>
    <scope>NUCLEOTIDE SEQUENCE [LARGE SCALE GENOMIC DNA]</scope>
    <source>
        <strain evidence="2 3">NEAU-C40</strain>
    </source>
</reference>
<dbReference type="OrthoDB" id="4547358at2"/>
<dbReference type="GO" id="GO:0006281">
    <property type="term" value="P:DNA repair"/>
    <property type="evidence" value="ECO:0007669"/>
    <property type="project" value="TreeGrafter"/>
</dbReference>
<dbReference type="GO" id="GO:0005829">
    <property type="term" value="C:cytosol"/>
    <property type="evidence" value="ECO:0007669"/>
    <property type="project" value="TreeGrafter"/>
</dbReference>
<keyword evidence="3" id="KW-1185">Reference proteome</keyword>
<sequence>MPARGRSTSGNAWFSMTPSGLQSPPRGNCLSNPVPSPTDGWRVLDDELTCRTRCVIFDFDGPLCKLFGGYPAHEVARVMVGHLGELGLPVPAVDDLDDPHAILRATAAGHRAPGGAGSPAGPAVVELESRLTAEEVRAAASAVPTPHADDLVRALAADGLTLAVASNNSPLAVERYLRSRGLAELFGRHIHGRRPDPSLMKPDPDSVRRVLQSTGINSAHCLMIGDAVSDHTAARRAGVPFLGFAPDDRRAEALRGAGVGGVLRSMEAVDQKLRYM</sequence>
<dbReference type="AlphaFoldDB" id="A0A4U0SH77"/>
<organism evidence="2 3">
    <name type="scientific">Actinacidiphila oryziradicis</name>
    <dbReference type="NCBI Taxonomy" id="2571141"/>
    <lineage>
        <taxon>Bacteria</taxon>
        <taxon>Bacillati</taxon>
        <taxon>Actinomycetota</taxon>
        <taxon>Actinomycetes</taxon>
        <taxon>Kitasatosporales</taxon>
        <taxon>Streptomycetaceae</taxon>
        <taxon>Actinacidiphila</taxon>
    </lineage>
</organism>
<feature type="compositionally biased region" description="Polar residues" evidence="1">
    <location>
        <begin position="1"/>
        <end position="22"/>
    </location>
</feature>
<keyword evidence="2" id="KW-0378">Hydrolase</keyword>
<gene>
    <name evidence="2" type="ORF">FCI23_28300</name>
</gene>
<dbReference type="InterPro" id="IPR023198">
    <property type="entry name" value="PGP-like_dom2"/>
</dbReference>
<dbReference type="Pfam" id="PF00702">
    <property type="entry name" value="Hydrolase"/>
    <property type="match status" value="1"/>
</dbReference>
<dbReference type="Gene3D" id="1.10.150.240">
    <property type="entry name" value="Putative phosphatase, domain 2"/>
    <property type="match status" value="1"/>
</dbReference>
<dbReference type="GO" id="GO:0008967">
    <property type="term" value="F:phosphoglycolate phosphatase activity"/>
    <property type="evidence" value="ECO:0007669"/>
    <property type="project" value="TreeGrafter"/>
</dbReference>
<proteinExistence type="predicted"/>
<evidence type="ECO:0000256" key="1">
    <source>
        <dbReference type="SAM" id="MobiDB-lite"/>
    </source>
</evidence>
<dbReference type="InterPro" id="IPR036412">
    <property type="entry name" value="HAD-like_sf"/>
</dbReference>
<feature type="region of interest" description="Disordered" evidence="1">
    <location>
        <begin position="1"/>
        <end position="34"/>
    </location>
</feature>
<dbReference type="NCBIfam" id="TIGR01549">
    <property type="entry name" value="HAD-SF-IA-v1"/>
    <property type="match status" value="1"/>
</dbReference>
<dbReference type="InterPro" id="IPR050155">
    <property type="entry name" value="HAD-like_hydrolase_sf"/>
</dbReference>
<dbReference type="PANTHER" id="PTHR43434:SF1">
    <property type="entry name" value="PHOSPHOGLYCOLATE PHOSPHATASE"/>
    <property type="match status" value="1"/>
</dbReference>
<dbReference type="SUPFAM" id="SSF56784">
    <property type="entry name" value="HAD-like"/>
    <property type="match status" value="1"/>
</dbReference>
<dbReference type="Gene3D" id="3.40.50.1000">
    <property type="entry name" value="HAD superfamily/HAD-like"/>
    <property type="match status" value="1"/>
</dbReference>
<dbReference type="EMBL" id="SUMC01000031">
    <property type="protein sequence ID" value="TKA08393.1"/>
    <property type="molecule type" value="Genomic_DNA"/>
</dbReference>
<comment type="caution">
    <text evidence="2">The sequence shown here is derived from an EMBL/GenBank/DDBJ whole genome shotgun (WGS) entry which is preliminary data.</text>
</comment>
<dbReference type="InterPro" id="IPR006439">
    <property type="entry name" value="HAD-SF_hydro_IA"/>
</dbReference>
<dbReference type="Proteomes" id="UP000305778">
    <property type="component" value="Unassembled WGS sequence"/>
</dbReference>
<dbReference type="InterPro" id="IPR023214">
    <property type="entry name" value="HAD_sf"/>
</dbReference>
<dbReference type="PANTHER" id="PTHR43434">
    <property type="entry name" value="PHOSPHOGLYCOLATE PHOSPHATASE"/>
    <property type="match status" value="1"/>
</dbReference>
<protein>
    <submittedName>
        <fullName evidence="2">HAD family hydrolase</fullName>
    </submittedName>
</protein>